<dbReference type="EMBL" id="CP000822">
    <property type="protein sequence ID" value="ABV13932.1"/>
    <property type="molecule type" value="Genomic_DNA"/>
</dbReference>
<accession>A8AKB9</accession>
<organism evidence="1 2">
    <name type="scientific">Citrobacter koseri (strain ATCC BAA-895 / CDC 4225-83 / SGSC4696)</name>
    <dbReference type="NCBI Taxonomy" id="290338"/>
    <lineage>
        <taxon>Bacteria</taxon>
        <taxon>Pseudomonadati</taxon>
        <taxon>Pseudomonadota</taxon>
        <taxon>Gammaproteobacteria</taxon>
        <taxon>Enterobacterales</taxon>
        <taxon>Enterobacteriaceae</taxon>
        <taxon>Citrobacter</taxon>
    </lineage>
</organism>
<gene>
    <name evidence="1" type="ordered locus">CKO_02826</name>
</gene>
<dbReference type="AlphaFoldDB" id="A8AKB9"/>
<evidence type="ECO:0000313" key="1">
    <source>
        <dbReference type="EMBL" id="ABV13932.1"/>
    </source>
</evidence>
<dbReference type="Proteomes" id="UP000008148">
    <property type="component" value="Chromosome"/>
</dbReference>
<reference evidence="1 2" key="1">
    <citation type="submission" date="2007-08" db="EMBL/GenBank/DDBJ databases">
        <authorList>
            <consortium name="The Citrobacter koseri Genome Sequencing Project"/>
            <person name="McClelland M."/>
            <person name="Sanderson E.K."/>
            <person name="Porwollik S."/>
            <person name="Spieth J."/>
            <person name="Clifton W.S."/>
            <person name="Latreille P."/>
            <person name="Courtney L."/>
            <person name="Wang C."/>
            <person name="Pepin K."/>
            <person name="Bhonagiri V."/>
            <person name="Nash W."/>
            <person name="Johnson M."/>
            <person name="Thiruvilangam P."/>
            <person name="Wilson R."/>
        </authorList>
    </citation>
    <scope>NUCLEOTIDE SEQUENCE [LARGE SCALE GENOMIC DNA]</scope>
    <source>
        <strain evidence="2">ATCC BAA-895 / CDC 4225-83 / SGSC4696</strain>
    </source>
</reference>
<name>A8AKB9_CITK8</name>
<protein>
    <submittedName>
        <fullName evidence="1">Uncharacterized protein</fullName>
    </submittedName>
</protein>
<evidence type="ECO:0000313" key="2">
    <source>
        <dbReference type="Proteomes" id="UP000008148"/>
    </source>
</evidence>
<proteinExistence type="predicted"/>
<dbReference type="KEGG" id="cko:CKO_02826"/>
<dbReference type="HOGENOM" id="CLU_3249214_0_0_6"/>
<keyword evidence="2" id="KW-1185">Reference proteome</keyword>
<sequence>MRSNRGARWRYRLSGQEENVSQAGYGACTAIRQFPFYRQLIW</sequence>